<accession>A0A1D9G4L9</accession>
<reference evidence="2" key="1">
    <citation type="submission" date="2016-10" db="EMBL/GenBank/DDBJ databases">
        <title>Comparative genomics uncovers the prolific and rare metabolic potential of the cyanobacterial genus Moorea.</title>
        <authorList>
            <person name="Leao T."/>
            <person name="Castelao G."/>
            <person name="Korobeynikov A."/>
            <person name="Monroe E.A."/>
            <person name="Podell S."/>
            <person name="Glukhov E."/>
            <person name="Allen E."/>
            <person name="Gerwick W.H."/>
            <person name="Gerwick L."/>
        </authorList>
    </citation>
    <scope>NUCLEOTIDE SEQUENCE [LARGE SCALE GENOMIC DNA]</scope>
    <source>
        <strain evidence="2">JHB</strain>
    </source>
</reference>
<evidence type="ECO:0000313" key="1">
    <source>
        <dbReference type="EMBL" id="AOY82533.1"/>
    </source>
</evidence>
<organism evidence="1 2">
    <name type="scientific">Moorena producens (strain JHB)</name>
    <dbReference type="NCBI Taxonomy" id="1454205"/>
    <lineage>
        <taxon>Bacteria</taxon>
        <taxon>Bacillati</taxon>
        <taxon>Cyanobacteriota</taxon>
        <taxon>Cyanophyceae</taxon>
        <taxon>Coleofasciculales</taxon>
        <taxon>Coleofasciculaceae</taxon>
        <taxon>Moorena</taxon>
    </lineage>
</organism>
<sequence length="101" mass="11060">MKRTPNPAQIHLSNAHQAGYPLLVYNPQSYPNSPLLYPPKDLKVLVGIAHLIAWGSIMTKLSNAHPTILPTPDLVGIDHLIARGSIMIKLSNAHPTILPKF</sequence>
<evidence type="ECO:0000313" key="2">
    <source>
        <dbReference type="Proteomes" id="UP000176944"/>
    </source>
</evidence>
<proteinExistence type="predicted"/>
<dbReference type="EMBL" id="CP017708">
    <property type="protein sequence ID" value="AOY82533.1"/>
    <property type="molecule type" value="Genomic_DNA"/>
</dbReference>
<dbReference type="AlphaFoldDB" id="A0A1D9G4L9"/>
<dbReference type="Proteomes" id="UP000176944">
    <property type="component" value="Chromosome"/>
</dbReference>
<protein>
    <submittedName>
        <fullName evidence="1">Uncharacterized protein</fullName>
    </submittedName>
</protein>
<gene>
    <name evidence="1" type="ORF">BJP36_24080</name>
</gene>
<name>A0A1D9G4L9_MOOP1</name>